<accession>W4GIZ0</accession>
<dbReference type="OrthoDB" id="86981at2759"/>
<evidence type="ECO:0000313" key="1">
    <source>
        <dbReference type="EMBL" id="ETV79660.1"/>
    </source>
</evidence>
<gene>
    <name evidence="1" type="ORF">H257_06913</name>
</gene>
<proteinExistence type="predicted"/>
<name>W4GIZ0_APHAT</name>
<dbReference type="RefSeq" id="XP_009830596.1">
    <property type="nucleotide sequence ID" value="XM_009832294.1"/>
</dbReference>
<sequence>MLPESMLVSGEAMWITYVFNDFLLLLSRNAEPSFPPLSAGLSWLVYVCWDMGAPTELYATLDRNCAIDYARMTIVCKRGAVQLGDVHRAVTLVLMHLSSIVMSFGGVWLWQCVNILSSSPAFSGHLLVSGTATAF</sequence>
<dbReference type="GeneID" id="20808909"/>
<dbReference type="VEuPathDB" id="FungiDB:H257_06913"/>
<reference evidence="1" key="1">
    <citation type="submission" date="2013-12" db="EMBL/GenBank/DDBJ databases">
        <title>The Genome Sequence of Aphanomyces astaci APO3.</title>
        <authorList>
            <consortium name="The Broad Institute Genomics Platform"/>
            <person name="Russ C."/>
            <person name="Tyler B."/>
            <person name="van West P."/>
            <person name="Dieguez-Uribeondo J."/>
            <person name="Young S.K."/>
            <person name="Zeng Q."/>
            <person name="Gargeya S."/>
            <person name="Fitzgerald M."/>
            <person name="Abouelleil A."/>
            <person name="Alvarado L."/>
            <person name="Chapman S.B."/>
            <person name="Gainer-Dewar J."/>
            <person name="Goldberg J."/>
            <person name="Griggs A."/>
            <person name="Gujja S."/>
            <person name="Hansen M."/>
            <person name="Howarth C."/>
            <person name="Imamovic A."/>
            <person name="Ireland A."/>
            <person name="Larimer J."/>
            <person name="McCowan C."/>
            <person name="Murphy C."/>
            <person name="Pearson M."/>
            <person name="Poon T.W."/>
            <person name="Priest M."/>
            <person name="Roberts A."/>
            <person name="Saif S."/>
            <person name="Shea T."/>
            <person name="Sykes S."/>
            <person name="Wortman J."/>
            <person name="Nusbaum C."/>
            <person name="Birren B."/>
        </authorList>
    </citation>
    <scope>NUCLEOTIDE SEQUENCE [LARGE SCALE GENOMIC DNA]</scope>
    <source>
        <strain evidence="1">APO3</strain>
    </source>
</reference>
<dbReference type="AlphaFoldDB" id="W4GIZ0"/>
<organism evidence="1">
    <name type="scientific">Aphanomyces astaci</name>
    <name type="common">Crayfish plague agent</name>
    <dbReference type="NCBI Taxonomy" id="112090"/>
    <lineage>
        <taxon>Eukaryota</taxon>
        <taxon>Sar</taxon>
        <taxon>Stramenopiles</taxon>
        <taxon>Oomycota</taxon>
        <taxon>Saprolegniomycetes</taxon>
        <taxon>Saprolegniales</taxon>
        <taxon>Verrucalvaceae</taxon>
        <taxon>Aphanomyces</taxon>
    </lineage>
</organism>
<dbReference type="EMBL" id="KI913127">
    <property type="protein sequence ID" value="ETV79660.1"/>
    <property type="molecule type" value="Genomic_DNA"/>
</dbReference>
<protein>
    <submittedName>
        <fullName evidence="1">Uncharacterized protein</fullName>
    </submittedName>
</protein>